<dbReference type="PANTHER" id="PTHR31740:SF2">
    <property type="entry name" value="CENTROMERE PROTEIN L"/>
    <property type="match status" value="1"/>
</dbReference>
<evidence type="ECO:0000256" key="7">
    <source>
        <dbReference type="ARBA" id="ARBA00023328"/>
    </source>
</evidence>
<gene>
    <name evidence="8" type="ORF">HF086_001857</name>
</gene>
<keyword evidence="7" id="KW-0137">Centromere</keyword>
<evidence type="ECO:0000256" key="1">
    <source>
        <dbReference type="ARBA" id="ARBA00004123"/>
    </source>
</evidence>
<evidence type="ECO:0000313" key="8">
    <source>
        <dbReference type="EMBL" id="KAH9632614.1"/>
    </source>
</evidence>
<dbReference type="AlphaFoldDB" id="A0A922SCV0"/>
<reference evidence="8" key="1">
    <citation type="journal article" date="2021" name="G3 (Bethesda)">
        <title>Genome and transcriptome analysis of the beet armyworm Spodoptera exigua reveals targets for pest control. .</title>
        <authorList>
            <person name="Simon S."/>
            <person name="Breeschoten T."/>
            <person name="Jansen H.J."/>
            <person name="Dirks R.P."/>
            <person name="Schranz M.E."/>
            <person name="Ros V.I.D."/>
        </authorList>
    </citation>
    <scope>NUCLEOTIDE SEQUENCE</scope>
    <source>
        <strain evidence="8">TB_SE_WUR_2020</strain>
    </source>
</reference>
<keyword evidence="5" id="KW-0158">Chromosome</keyword>
<dbReference type="GO" id="GO:0000775">
    <property type="term" value="C:chromosome, centromeric region"/>
    <property type="evidence" value="ECO:0007669"/>
    <property type="project" value="UniProtKB-SubCell"/>
</dbReference>
<evidence type="ECO:0000313" key="9">
    <source>
        <dbReference type="Proteomes" id="UP000814243"/>
    </source>
</evidence>
<evidence type="ECO:0000256" key="3">
    <source>
        <dbReference type="ARBA" id="ARBA00011060"/>
    </source>
</evidence>
<evidence type="ECO:0000256" key="6">
    <source>
        <dbReference type="ARBA" id="ARBA00023242"/>
    </source>
</evidence>
<comment type="similarity">
    <text evidence="3">Belongs to the CENP-L/IML3 family.</text>
</comment>
<comment type="subcellular location">
    <subcellularLocation>
        <location evidence="2">Chromosome</location>
        <location evidence="2">Centromere</location>
    </subcellularLocation>
    <subcellularLocation>
        <location evidence="1">Nucleus</location>
    </subcellularLocation>
</comment>
<evidence type="ECO:0000256" key="4">
    <source>
        <dbReference type="ARBA" id="ARBA00016380"/>
    </source>
</evidence>
<accession>A0A922SCV0</accession>
<proteinExistence type="inferred from homology"/>
<dbReference type="InterPro" id="IPR025204">
    <property type="entry name" value="CENP-L"/>
</dbReference>
<sequence>MALYRAEPAWQRENNSISKNIVTGDPLAVIYNEGIWRLSKVSPLYNLQYSTVKLKQYASKIRQTLVSAMPANSSTKYVVQIEEQVNLKYSEDDPSALIINVLSSTQDKNNKSKVSYAAILLSWGINISVDTGTHLPYMLERGEQRISNAQQLLYLGFNFVESDSSRSTDPFTLTYKTPQVDHKDKLNLSFEVGDIQIICNGIKEEVSKKSDLVTLVYQILQNQIFDSSLIDITTFDLCEVSTPRAEVKNSGAVKMKTPDIVNCVFTVLNDISHDLYSDRDSGNASASDT</sequence>
<dbReference type="EMBL" id="JACEFF010000701">
    <property type="protein sequence ID" value="KAH9632614.1"/>
    <property type="molecule type" value="Genomic_DNA"/>
</dbReference>
<comment type="caution">
    <text evidence="8">The sequence shown here is derived from an EMBL/GenBank/DDBJ whole genome shotgun (WGS) entry which is preliminary data.</text>
</comment>
<evidence type="ECO:0000256" key="2">
    <source>
        <dbReference type="ARBA" id="ARBA00004584"/>
    </source>
</evidence>
<name>A0A922SCV0_SPOEX</name>
<protein>
    <recommendedName>
        <fullName evidence="4">Centromere protein L</fullName>
    </recommendedName>
</protein>
<keyword evidence="6" id="KW-0539">Nucleus</keyword>
<dbReference type="Proteomes" id="UP000814243">
    <property type="component" value="Unassembled WGS sequence"/>
</dbReference>
<dbReference type="PANTHER" id="PTHR31740">
    <property type="entry name" value="CENTROMERE PROTEIN L"/>
    <property type="match status" value="1"/>
</dbReference>
<dbReference type="GO" id="GO:0005634">
    <property type="term" value="C:nucleus"/>
    <property type="evidence" value="ECO:0007669"/>
    <property type="project" value="UniProtKB-SubCell"/>
</dbReference>
<evidence type="ECO:0000256" key="5">
    <source>
        <dbReference type="ARBA" id="ARBA00022454"/>
    </source>
</evidence>
<organism evidence="8 9">
    <name type="scientific">Spodoptera exigua</name>
    <name type="common">Beet armyworm</name>
    <name type="synonym">Noctua fulgens</name>
    <dbReference type="NCBI Taxonomy" id="7107"/>
    <lineage>
        <taxon>Eukaryota</taxon>
        <taxon>Metazoa</taxon>
        <taxon>Ecdysozoa</taxon>
        <taxon>Arthropoda</taxon>
        <taxon>Hexapoda</taxon>
        <taxon>Insecta</taxon>
        <taxon>Pterygota</taxon>
        <taxon>Neoptera</taxon>
        <taxon>Endopterygota</taxon>
        <taxon>Lepidoptera</taxon>
        <taxon>Glossata</taxon>
        <taxon>Ditrysia</taxon>
        <taxon>Noctuoidea</taxon>
        <taxon>Noctuidae</taxon>
        <taxon>Amphipyrinae</taxon>
        <taxon>Spodoptera</taxon>
    </lineage>
</organism>